<sequence>MIKCGGSKMHFCPNCGVKITNKVNFCPNCGQKLNSIVETTVSTTKSENESDNRAVVGEKKVQHKFVSGSHDEPSREQQLLNDQLSRALKTLYSILLSTFDAPRSNGTLEQNFGRIRVRSSDKIKGYDSDELAKRVEPLCRPNYVATSADVQFIQELMKKYENYFQKSKLENILNMLSGQSSTAIVDDKHSNRVQEYLHVDRGNLEQDFHDVLMQFNNQRGKLAFLVGNVGDGKSHLIGYMKSQYPDVFSLNKINIHYDATESFDPQKTAMDTLMELLQPFSDNYVENNRENWVVAINMGILVNLINRMKASGQFTKLLSFFAETGITEQSSSLHITKNDFFELLSFRSYPVFQIDETGVNSAFYDELFSKVTVQSESNPFYNAYLEDKEKHIVHLTHHNYEFFSNKNTQKALKYLLIKVQVESKVIISTRALLELIHDILIPAKLEEHQVINYEGSLPYLLFAGFGDSPLIKKINEFDPIDFQNDQIERLTTKVYSSQRQLSDLAHDVLDRDDLQNIQWLWSYISEESGDPSGKIDFSEKVGLLIRIKYLVDYQDAAFNDQYYLDYLKLIRDARENGQRAESVRQLYKLIKAFVYQWCGSPKSDFVYTFINEEKKFGIAIPFDMNFTGVTVVGNNVVLSLKNSDVNTSYSLSVDYDLFKLIETVNQGYLLKNKDKRQFVNVANFIENIIKSNRAVKETVIGNIETKEFYRLTDDGFEVEMEAMN</sequence>
<comment type="caution">
    <text evidence="2">The sequence shown here is derived from an EMBL/GenBank/DDBJ whole genome shotgun (WGS) entry which is preliminary data.</text>
</comment>
<feature type="domain" description="Zinc-ribbon" evidence="1">
    <location>
        <begin position="11"/>
        <end position="33"/>
    </location>
</feature>
<evidence type="ECO:0000313" key="2">
    <source>
        <dbReference type="EMBL" id="MDT6989439.1"/>
    </source>
</evidence>
<name>A0AAW8VTR6_LACPE</name>
<organism evidence="2 3">
    <name type="scientific">Lactiplantibacillus pentosus</name>
    <name type="common">Lactobacillus pentosus</name>
    <dbReference type="NCBI Taxonomy" id="1589"/>
    <lineage>
        <taxon>Bacteria</taxon>
        <taxon>Bacillati</taxon>
        <taxon>Bacillota</taxon>
        <taxon>Bacilli</taxon>
        <taxon>Lactobacillales</taxon>
        <taxon>Lactobacillaceae</taxon>
        <taxon>Lactiplantibacillus</taxon>
    </lineage>
</organism>
<protein>
    <submittedName>
        <fullName evidence="2">DNA phosphorothioation-dependent restriction protein DptF</fullName>
    </submittedName>
</protein>
<accession>A0AAW8VTR6</accession>
<proteinExistence type="predicted"/>
<evidence type="ECO:0000259" key="1">
    <source>
        <dbReference type="Pfam" id="PF13240"/>
    </source>
</evidence>
<dbReference type="Proteomes" id="UP001267003">
    <property type="component" value="Unassembled WGS sequence"/>
</dbReference>
<dbReference type="AlphaFoldDB" id="A0AAW8VTR6"/>
<dbReference type="EMBL" id="JAVLAQ010000001">
    <property type="protein sequence ID" value="MDT6989439.1"/>
    <property type="molecule type" value="Genomic_DNA"/>
</dbReference>
<evidence type="ECO:0000313" key="3">
    <source>
        <dbReference type="Proteomes" id="UP001267003"/>
    </source>
</evidence>
<dbReference type="InterPro" id="IPR026870">
    <property type="entry name" value="Zinc_ribbon_dom"/>
</dbReference>
<dbReference type="NCBIfam" id="TIGR03238">
    <property type="entry name" value="dnd_assoc_3"/>
    <property type="match status" value="1"/>
</dbReference>
<dbReference type="Pfam" id="PF13240">
    <property type="entry name" value="Zn_Ribbon_1"/>
    <property type="match status" value="1"/>
</dbReference>
<reference evidence="2" key="1">
    <citation type="submission" date="2023-08" db="EMBL/GenBank/DDBJ databases">
        <authorList>
            <person name="Page C.A."/>
            <person name="Perez-Diaz I.M."/>
        </authorList>
    </citation>
    <scope>NUCLEOTIDE SEQUENCE</scope>
    <source>
        <strain evidence="2">7.8.46</strain>
    </source>
</reference>
<dbReference type="InterPro" id="IPR017647">
    <property type="entry name" value="Dnd_assoc_3"/>
</dbReference>
<gene>
    <name evidence="2" type="primary">dptF</name>
    <name evidence="2" type="ORF">RI536_04905</name>
</gene>